<protein>
    <submittedName>
        <fullName evidence="1">Uncharacterized protein</fullName>
    </submittedName>
</protein>
<gene>
    <name evidence="1" type="ORF">IV45_GL000272</name>
</gene>
<name>A0A0R2IBQ7_9LACO</name>
<sequence>MDNFGVRNGRLHVSGWHATNLALGRNYHTIIILDANNNHELARKTVSHAQRNDVAAAFPSIMTASYSGFDASFDLQPEMFTEPLRIISRWSATPDANEDYVDYWFNGNLNLNKQAAWLDTLDEDGDTITVSGWHAADQSMIYPHHVLILFDRSLGHEIGRQEVANNYSPDVANAQGDIANAGQCRFSTTFTIDPSYANDMLQVISRYSDSASGEGNYVQIWLTNRELNTPKLALVGDYLYDRFGNAHRIPTDSPESVAHLIADVVRQAGNRTDRAKVELAALYVSEFCKRCRYTMSGPYYATPYGVFIAHEYSCAGATRALGLVLNYLGYQYHHENENQYTHQWCTLMMDGRMGWADGQAGTADYGNYNDFMNGWIDADQWPEYTNHENE</sequence>
<dbReference type="Proteomes" id="UP000050934">
    <property type="component" value="Unassembled WGS sequence"/>
</dbReference>
<dbReference type="OrthoDB" id="37530at2"/>
<reference evidence="1 2" key="1">
    <citation type="journal article" date="2015" name="Genome Announc.">
        <title>Expanding the biotechnology potential of lactobacilli through comparative genomics of 213 strains and associated genera.</title>
        <authorList>
            <person name="Sun Z."/>
            <person name="Harris H.M."/>
            <person name="McCann A."/>
            <person name="Guo C."/>
            <person name="Argimon S."/>
            <person name="Zhang W."/>
            <person name="Yang X."/>
            <person name="Jeffery I.B."/>
            <person name="Cooney J.C."/>
            <person name="Kagawa T.F."/>
            <person name="Liu W."/>
            <person name="Song Y."/>
            <person name="Salvetti E."/>
            <person name="Wrobel A."/>
            <person name="Rasinkangas P."/>
            <person name="Parkhill J."/>
            <person name="Rea M.C."/>
            <person name="O'Sullivan O."/>
            <person name="Ritari J."/>
            <person name="Douillard F.P."/>
            <person name="Paul Ross R."/>
            <person name="Yang R."/>
            <person name="Briner A.E."/>
            <person name="Felis G.E."/>
            <person name="de Vos W.M."/>
            <person name="Barrangou R."/>
            <person name="Klaenhammer T.R."/>
            <person name="Caufield P.W."/>
            <person name="Cui Y."/>
            <person name="Zhang H."/>
            <person name="O'Toole P.W."/>
        </authorList>
    </citation>
    <scope>NUCLEOTIDE SEQUENCE [LARGE SCALE GENOMIC DNA]</scope>
    <source>
        <strain evidence="1 2">DSM 17896</strain>
    </source>
</reference>
<dbReference type="PATRIC" id="fig|396268.3.peg.275"/>
<comment type="caution">
    <text evidence="1">The sequence shown here is derived from an EMBL/GenBank/DDBJ whole genome shotgun (WGS) entry which is preliminary data.</text>
</comment>
<evidence type="ECO:0000313" key="1">
    <source>
        <dbReference type="EMBL" id="KRN58941.1"/>
    </source>
</evidence>
<dbReference type="EMBL" id="JQBW01000007">
    <property type="protein sequence ID" value="KRN58941.1"/>
    <property type="molecule type" value="Genomic_DNA"/>
</dbReference>
<keyword evidence="2" id="KW-1185">Reference proteome</keyword>
<dbReference type="AlphaFoldDB" id="A0A0R2IBQ7"/>
<evidence type="ECO:0000313" key="2">
    <source>
        <dbReference type="Proteomes" id="UP000050934"/>
    </source>
</evidence>
<organism evidence="1 2">
    <name type="scientific">Limosilactobacillus secaliphilus</name>
    <dbReference type="NCBI Taxonomy" id="396268"/>
    <lineage>
        <taxon>Bacteria</taxon>
        <taxon>Bacillati</taxon>
        <taxon>Bacillota</taxon>
        <taxon>Bacilli</taxon>
        <taxon>Lactobacillales</taxon>
        <taxon>Lactobacillaceae</taxon>
        <taxon>Limosilactobacillus</taxon>
    </lineage>
</organism>
<dbReference type="RefSeq" id="WP_057740741.1">
    <property type="nucleotide sequence ID" value="NZ_JQBW01000007.1"/>
</dbReference>
<proteinExistence type="predicted"/>
<accession>A0A0R2IBQ7</accession>
<dbReference type="STRING" id="396268.IV45_GL000272"/>